<evidence type="ECO:0000256" key="1">
    <source>
        <dbReference type="SAM" id="Phobius"/>
    </source>
</evidence>
<evidence type="ECO:0000313" key="3">
    <source>
        <dbReference type="EMBL" id="TYS46735.1"/>
    </source>
</evidence>
<dbReference type="CDD" id="cd00118">
    <property type="entry name" value="LysM"/>
    <property type="match status" value="1"/>
</dbReference>
<dbReference type="EMBL" id="VTER01000007">
    <property type="protein sequence ID" value="TYS46735.1"/>
    <property type="molecule type" value="Genomic_DNA"/>
</dbReference>
<dbReference type="PROSITE" id="PS51782">
    <property type="entry name" value="LYSM"/>
    <property type="match status" value="1"/>
</dbReference>
<dbReference type="Proteomes" id="UP000322139">
    <property type="component" value="Unassembled WGS sequence"/>
</dbReference>
<dbReference type="RefSeq" id="WP_148975480.1">
    <property type="nucleotide sequence ID" value="NZ_JBNILB010000004.1"/>
</dbReference>
<keyword evidence="1" id="KW-0472">Membrane</keyword>
<gene>
    <name evidence="3" type="ORF">FZD51_14785</name>
</gene>
<dbReference type="Gene3D" id="3.10.350.10">
    <property type="entry name" value="LysM domain"/>
    <property type="match status" value="1"/>
</dbReference>
<organism evidence="3 4">
    <name type="scientific">Bacillus infantis</name>
    <dbReference type="NCBI Taxonomy" id="324767"/>
    <lineage>
        <taxon>Bacteria</taxon>
        <taxon>Bacillati</taxon>
        <taxon>Bacillota</taxon>
        <taxon>Bacilli</taxon>
        <taxon>Bacillales</taxon>
        <taxon>Bacillaceae</taxon>
        <taxon>Bacillus</taxon>
    </lineage>
</organism>
<keyword evidence="1" id="KW-1133">Transmembrane helix</keyword>
<dbReference type="AlphaFoldDB" id="A0A5D4R5T9"/>
<dbReference type="InterPro" id="IPR018392">
    <property type="entry name" value="LysM"/>
</dbReference>
<comment type="caution">
    <text evidence="3">The sequence shown here is derived from an EMBL/GenBank/DDBJ whole genome shotgun (WGS) entry which is preliminary data.</text>
</comment>
<evidence type="ECO:0000259" key="2">
    <source>
        <dbReference type="PROSITE" id="PS51782"/>
    </source>
</evidence>
<reference evidence="3 4" key="1">
    <citation type="submission" date="2019-08" db="EMBL/GenBank/DDBJ databases">
        <title>Bacillus genomes from the desert of Cuatro Cienegas, Coahuila.</title>
        <authorList>
            <person name="Olmedo-Alvarez G."/>
        </authorList>
    </citation>
    <scope>NUCLEOTIDE SEQUENCE [LARGE SCALE GENOMIC DNA]</scope>
    <source>
        <strain evidence="3 4">CH446_14T</strain>
    </source>
</reference>
<keyword evidence="1" id="KW-0812">Transmembrane</keyword>
<dbReference type="Pfam" id="PF01476">
    <property type="entry name" value="LysM"/>
    <property type="match status" value="1"/>
</dbReference>
<feature type="transmembrane region" description="Helical" evidence="1">
    <location>
        <begin position="7"/>
        <end position="28"/>
    </location>
</feature>
<evidence type="ECO:0000313" key="4">
    <source>
        <dbReference type="Proteomes" id="UP000322139"/>
    </source>
</evidence>
<proteinExistence type="predicted"/>
<dbReference type="InterPro" id="IPR036779">
    <property type="entry name" value="LysM_dom_sf"/>
</dbReference>
<feature type="domain" description="LysM" evidence="2">
    <location>
        <begin position="38"/>
        <end position="89"/>
    </location>
</feature>
<sequence length="110" mass="12413">MKKLWNQYSYAIILIVLSFGAALLLAGYDKIFGEEDYIKVTVDEGDTLWGLSQQFSDKHKLSAEDFVMWVEEENGIAGSAIQAGEQIMIPVKADRHTRQLQDDLQNFAGE</sequence>
<name>A0A5D4R5T9_9BACI</name>
<protein>
    <submittedName>
        <fullName evidence="3">LysM peptidoglycan-binding domain-containing protein</fullName>
    </submittedName>
</protein>
<accession>A0A5D4R5T9</accession>